<dbReference type="OrthoDB" id="2243765at2"/>
<dbReference type="InterPro" id="IPR001733">
    <property type="entry name" value="Peptidase_S26B"/>
</dbReference>
<evidence type="ECO:0000256" key="1">
    <source>
        <dbReference type="ARBA" id="ARBA00004370"/>
    </source>
</evidence>
<keyword evidence="3 6" id="KW-1133">Transmembrane helix</keyword>
<dbReference type="KEGG" id="sale:EPH95_14145"/>
<evidence type="ECO:0000256" key="6">
    <source>
        <dbReference type="SAM" id="Phobius"/>
    </source>
</evidence>
<dbReference type="SUPFAM" id="SSF51306">
    <property type="entry name" value="LexA/Signal peptidase"/>
    <property type="match status" value="1"/>
</dbReference>
<dbReference type="CDD" id="cd06530">
    <property type="entry name" value="S26_SPase_I"/>
    <property type="match status" value="1"/>
</dbReference>
<dbReference type="InterPro" id="IPR036286">
    <property type="entry name" value="LexA/Signal_pep-like_sf"/>
</dbReference>
<dbReference type="GO" id="GO:0009003">
    <property type="term" value="F:signal peptidase activity"/>
    <property type="evidence" value="ECO:0007669"/>
    <property type="project" value="UniProtKB-EC"/>
</dbReference>
<gene>
    <name evidence="7" type="ORF">EPH95_14145</name>
</gene>
<dbReference type="RefSeq" id="WP_142090703.1">
    <property type="nucleotide sequence ID" value="NZ_CP035485.1"/>
</dbReference>
<keyword evidence="8" id="KW-1185">Reference proteome</keyword>
<dbReference type="NCBIfam" id="TIGR02228">
    <property type="entry name" value="sigpep_I_arch"/>
    <property type="match status" value="1"/>
</dbReference>
<dbReference type="EMBL" id="CP035485">
    <property type="protein sequence ID" value="QDI92190.1"/>
    <property type="molecule type" value="Genomic_DNA"/>
</dbReference>
<dbReference type="Gene3D" id="2.10.109.10">
    <property type="entry name" value="Umud Fragment, subunit A"/>
    <property type="match status" value="1"/>
</dbReference>
<dbReference type="PRINTS" id="PR00728">
    <property type="entry name" value="SIGNALPTASE"/>
</dbReference>
<proteinExistence type="predicted"/>
<dbReference type="PANTHER" id="PTHR10806:SF6">
    <property type="entry name" value="SIGNAL PEPTIDASE COMPLEX CATALYTIC SUBUNIT SEC11"/>
    <property type="match status" value="1"/>
</dbReference>
<dbReference type="NCBIfam" id="NF046067">
    <property type="entry name" value="SigPepSipWBacil"/>
    <property type="match status" value="1"/>
</dbReference>
<dbReference type="GO" id="GO:0004252">
    <property type="term" value="F:serine-type endopeptidase activity"/>
    <property type="evidence" value="ECO:0007669"/>
    <property type="project" value="UniProtKB-UniRule"/>
</dbReference>
<protein>
    <recommendedName>
        <fullName evidence="5">Signal peptidase I</fullName>
        <ecNumber evidence="5">3.4.21.89</ecNumber>
    </recommendedName>
</protein>
<evidence type="ECO:0000256" key="5">
    <source>
        <dbReference type="NCBIfam" id="TIGR02228"/>
    </source>
</evidence>
<name>A0A514LK06_9BACI</name>
<evidence type="ECO:0000313" key="7">
    <source>
        <dbReference type="EMBL" id="QDI92190.1"/>
    </source>
</evidence>
<dbReference type="Proteomes" id="UP000319756">
    <property type="component" value="Chromosome"/>
</dbReference>
<organism evidence="7 8">
    <name type="scientific">Salicibibacter halophilus</name>
    <dbReference type="NCBI Taxonomy" id="2502791"/>
    <lineage>
        <taxon>Bacteria</taxon>
        <taxon>Bacillati</taxon>
        <taxon>Bacillota</taxon>
        <taxon>Bacilli</taxon>
        <taxon>Bacillales</taxon>
        <taxon>Bacillaceae</taxon>
        <taxon>Salicibibacter</taxon>
    </lineage>
</organism>
<keyword evidence="4 6" id="KW-0472">Membrane</keyword>
<dbReference type="GO" id="GO:0006465">
    <property type="term" value="P:signal peptide processing"/>
    <property type="evidence" value="ECO:0007669"/>
    <property type="project" value="UniProtKB-UniRule"/>
</dbReference>
<accession>A0A514LK06</accession>
<dbReference type="EC" id="3.4.21.89" evidence="5"/>
<comment type="subcellular location">
    <subcellularLocation>
        <location evidence="1">Membrane</location>
    </subcellularLocation>
</comment>
<dbReference type="AlphaFoldDB" id="A0A514LK06"/>
<dbReference type="PANTHER" id="PTHR10806">
    <property type="entry name" value="SIGNAL PEPTIDASE COMPLEX CATALYTIC SUBUNIT SEC11"/>
    <property type="match status" value="1"/>
</dbReference>
<dbReference type="InterPro" id="IPR019533">
    <property type="entry name" value="Peptidase_S26"/>
</dbReference>
<evidence type="ECO:0000256" key="2">
    <source>
        <dbReference type="ARBA" id="ARBA00022692"/>
    </source>
</evidence>
<reference evidence="8" key="1">
    <citation type="submission" date="2019-01" db="EMBL/GenBank/DDBJ databases">
        <title>Genomic analysis of Salicibibacter sp. NKC3-5.</title>
        <authorList>
            <person name="Oh Y.J."/>
        </authorList>
    </citation>
    <scope>NUCLEOTIDE SEQUENCE [LARGE SCALE GENOMIC DNA]</scope>
    <source>
        <strain evidence="8">NKC3-5</strain>
    </source>
</reference>
<dbReference type="GO" id="GO:0016020">
    <property type="term" value="C:membrane"/>
    <property type="evidence" value="ECO:0007669"/>
    <property type="project" value="UniProtKB-SubCell"/>
</dbReference>
<evidence type="ECO:0000256" key="3">
    <source>
        <dbReference type="ARBA" id="ARBA00022989"/>
    </source>
</evidence>
<evidence type="ECO:0000256" key="4">
    <source>
        <dbReference type="ARBA" id="ARBA00023136"/>
    </source>
</evidence>
<keyword evidence="7" id="KW-0378">Hydrolase</keyword>
<evidence type="ECO:0000313" key="8">
    <source>
        <dbReference type="Proteomes" id="UP000319756"/>
    </source>
</evidence>
<sequence length="192" mass="21004">MWRAIKKTISGLTSFLLFTLLIVTLFAVISTQAADGEPNVFGYEIKTVLSGSMEPEIQTGSIISIQPTDNPAQYEAGDVITYTNPDDNLVTHRVHEVENGGEQYITKGDNNNSTDSEPVLAEDVVGEYTGFTVPYVGYAIVFATSDQGAFLLLIVPGVLLLMYSAFTIGRALRQIDAPHKEQKARENDLNQN</sequence>
<feature type="transmembrane region" description="Helical" evidence="6">
    <location>
        <begin position="149"/>
        <end position="172"/>
    </location>
</feature>
<keyword evidence="2 6" id="KW-0812">Transmembrane</keyword>